<evidence type="ECO:0000313" key="3">
    <source>
        <dbReference type="Proteomes" id="UP000523087"/>
    </source>
</evidence>
<keyword evidence="1" id="KW-0175">Coiled coil</keyword>
<dbReference type="Proteomes" id="UP000523087">
    <property type="component" value="Unassembled WGS sequence"/>
</dbReference>
<dbReference type="AlphaFoldDB" id="A0A7W0BY84"/>
<dbReference type="RefSeq" id="WP_181555214.1">
    <property type="nucleotide sequence ID" value="NZ_JACDUT010000002.1"/>
</dbReference>
<protein>
    <submittedName>
        <fullName evidence="2">Uncharacterized protein</fullName>
    </submittedName>
</protein>
<reference evidence="2 3" key="1">
    <citation type="submission" date="2020-07" db="EMBL/GenBank/DDBJ databases">
        <title>Genomic Encyclopedia of Type Strains, Phase IV (KMG-IV): sequencing the most valuable type-strain genomes for metagenomic binning, comparative biology and taxonomic classification.</title>
        <authorList>
            <person name="Goeker M."/>
        </authorList>
    </citation>
    <scope>NUCLEOTIDE SEQUENCE [LARGE SCALE GENOMIC DNA]</scope>
    <source>
        <strain evidence="2 3">DSM 15730</strain>
    </source>
</reference>
<accession>A0A7W0BY84</accession>
<comment type="caution">
    <text evidence="2">The sequence shown here is derived from an EMBL/GenBank/DDBJ whole genome shotgun (WGS) entry which is preliminary data.</text>
</comment>
<dbReference type="EMBL" id="JACDUT010000002">
    <property type="protein sequence ID" value="MBA2874300.1"/>
    <property type="molecule type" value="Genomic_DNA"/>
</dbReference>
<gene>
    <name evidence="2" type="ORF">HNR31_001070</name>
</gene>
<organism evidence="2 3">
    <name type="scientific">Thermaerobacillus caldiproteolyticus</name>
    <dbReference type="NCBI Taxonomy" id="247480"/>
    <lineage>
        <taxon>Bacteria</taxon>
        <taxon>Bacillati</taxon>
        <taxon>Bacillota</taxon>
        <taxon>Bacilli</taxon>
        <taxon>Bacillales</taxon>
        <taxon>Anoxybacillaceae</taxon>
        <taxon>Thermaerobacillus</taxon>
    </lineage>
</organism>
<evidence type="ECO:0000256" key="1">
    <source>
        <dbReference type="SAM" id="Coils"/>
    </source>
</evidence>
<feature type="coiled-coil region" evidence="1">
    <location>
        <begin position="80"/>
        <end position="107"/>
    </location>
</feature>
<name>A0A7W0BY84_9BACL</name>
<keyword evidence="3" id="KW-1185">Reference proteome</keyword>
<sequence length="109" mass="13067">MLKFIYKEVNPQKYEVGAIFFEFDENEPLKENEMITNKTEQDLPVSEYRVGKMSKMYYNPTNDEFFIEYVDRPLTPEEKLQLMEQENQELKNRIELMQQALDDLLLGGM</sequence>
<evidence type="ECO:0000313" key="2">
    <source>
        <dbReference type="EMBL" id="MBA2874300.1"/>
    </source>
</evidence>
<proteinExistence type="predicted"/>